<feature type="signal peptide" evidence="1">
    <location>
        <begin position="1"/>
        <end position="22"/>
    </location>
</feature>
<dbReference type="Gramene" id="TraesWEE_scaffold_186811_01G000100.1">
    <property type="protein sequence ID" value="TraesWEE_scaffold_186811_01G000100.1"/>
    <property type="gene ID" value="TraesWEE_scaffold_186811_01G000100"/>
</dbReference>
<reference evidence="2" key="2">
    <citation type="submission" date="2018-10" db="UniProtKB">
        <authorList>
            <consortium name="EnsemblPlants"/>
        </authorList>
    </citation>
    <scope>IDENTIFICATION</scope>
</reference>
<evidence type="ECO:0000313" key="2">
    <source>
        <dbReference type="EnsemblPlants" id="TraesCS4B02G266800.1.cds1"/>
    </source>
</evidence>
<dbReference type="AlphaFoldDB" id="A0A3B6IUE0"/>
<dbReference type="Gramene" id="TraesNOR4B03G02379870.1">
    <property type="protein sequence ID" value="TraesNOR4B03G02379870.1.CDS1"/>
    <property type="gene ID" value="TraesNOR4B03G02379870"/>
</dbReference>
<reference evidence="2" key="1">
    <citation type="submission" date="2018-08" db="EMBL/GenBank/DDBJ databases">
        <authorList>
            <person name="Rossello M."/>
        </authorList>
    </citation>
    <scope>NUCLEOTIDE SEQUENCE [LARGE SCALE GENOMIC DNA]</scope>
    <source>
        <strain evidence="2">cv. Chinese Spring</strain>
    </source>
</reference>
<dbReference type="EnsemblPlants" id="TraesCS4B02G266800.1">
    <property type="protein sequence ID" value="TraesCS4B02G266800.1.cds1"/>
    <property type="gene ID" value="TraesCS4B02G266800"/>
</dbReference>
<dbReference type="OMA" id="PGRRCDA"/>
<keyword evidence="3" id="KW-1185">Reference proteome</keyword>
<organism evidence="2">
    <name type="scientific">Triticum aestivum</name>
    <name type="common">Wheat</name>
    <dbReference type="NCBI Taxonomy" id="4565"/>
    <lineage>
        <taxon>Eukaryota</taxon>
        <taxon>Viridiplantae</taxon>
        <taxon>Streptophyta</taxon>
        <taxon>Embryophyta</taxon>
        <taxon>Tracheophyta</taxon>
        <taxon>Spermatophyta</taxon>
        <taxon>Magnoliopsida</taxon>
        <taxon>Liliopsida</taxon>
        <taxon>Poales</taxon>
        <taxon>Poaceae</taxon>
        <taxon>BOP clade</taxon>
        <taxon>Pooideae</taxon>
        <taxon>Triticodae</taxon>
        <taxon>Triticeae</taxon>
        <taxon>Triticinae</taxon>
        <taxon>Triticum</taxon>
    </lineage>
</organism>
<dbReference type="Proteomes" id="UP000019116">
    <property type="component" value="Chromosome 4B"/>
</dbReference>
<dbReference type="Gramene" id="TraesCS4B02G266800.1">
    <property type="protein sequence ID" value="TraesCS4B02G266800.1.cds1"/>
    <property type="gene ID" value="TraesCS4B02G266800"/>
</dbReference>
<dbReference type="Pfam" id="PF05514">
    <property type="entry name" value="HR_lesion"/>
    <property type="match status" value="1"/>
</dbReference>
<dbReference type="Gramene" id="TraesLAC4B03G02316070.1">
    <property type="protein sequence ID" value="TraesLAC4B03G02316070.1.CDS1"/>
    <property type="gene ID" value="TraesLAC4B03G02316070"/>
</dbReference>
<dbReference type="Gramene" id="TraesCLE_scaffold_068252_01G000100.1">
    <property type="protein sequence ID" value="TraesCLE_scaffold_068252_01G000100.1"/>
    <property type="gene ID" value="TraesCLE_scaffold_068252_01G000100"/>
</dbReference>
<keyword evidence="1" id="KW-0732">Signal</keyword>
<sequence length="82" mass="8492">MWFVSFVGRMLFASVFILPAYQEYALLPPPPGTDAPLCGGARPLAPGRRCDARGLVCACECGEIRPGGALVCPVAVDLAGVG</sequence>
<proteinExistence type="predicted"/>
<dbReference type="InterPro" id="IPR008637">
    <property type="entry name" value="HR_lesion"/>
</dbReference>
<dbReference type="Gramene" id="TraesMAC4B03G02362050.1">
    <property type="protein sequence ID" value="TraesMAC4B03G02362050.1.CDS1"/>
    <property type="gene ID" value="TraesMAC4B03G02362050"/>
</dbReference>
<dbReference type="Gramene" id="TraesJAG4B03G02360520.1">
    <property type="protein sequence ID" value="TraesJAG4B03G02360520.1.CDS1"/>
    <property type="gene ID" value="TraesJAG4B03G02360520"/>
</dbReference>
<protein>
    <recommendedName>
        <fullName evidence="4">Secreted protein</fullName>
    </recommendedName>
</protein>
<evidence type="ECO:0000256" key="1">
    <source>
        <dbReference type="SAM" id="SignalP"/>
    </source>
</evidence>
<name>A0A3B6IUE0_WHEAT</name>
<accession>A0A3B6IUE0</accession>
<dbReference type="Gramene" id="TraesARI4B03G02399810.1">
    <property type="protein sequence ID" value="TraesARI4B03G02399810.1.CDS1"/>
    <property type="gene ID" value="TraesARI4B03G02399810"/>
</dbReference>
<feature type="chain" id="PRO_5043175842" description="Secreted protein" evidence="1">
    <location>
        <begin position="23"/>
        <end position="82"/>
    </location>
</feature>
<evidence type="ECO:0008006" key="4">
    <source>
        <dbReference type="Google" id="ProtNLM"/>
    </source>
</evidence>
<dbReference type="Gramene" id="TraesCS4B03G0709600.1">
    <property type="protein sequence ID" value="TraesCS4B03G0709600.1.CDS1"/>
    <property type="gene ID" value="TraesCS4B03G0709600"/>
</dbReference>
<evidence type="ECO:0000313" key="3">
    <source>
        <dbReference type="Proteomes" id="UP000019116"/>
    </source>
</evidence>
<dbReference type="Gramene" id="TraesJUL4B03G02381290.1">
    <property type="protein sequence ID" value="TraesJUL4B03G02381290.1.CDS1"/>
    <property type="gene ID" value="TraesJUL4B03G02381290"/>
</dbReference>